<proteinExistence type="predicted"/>
<accession>A0A8J7FPP8</accession>
<comment type="caution">
    <text evidence="2">The sequence shown here is derived from an EMBL/GenBank/DDBJ whole genome shotgun (WGS) entry which is preliminary data.</text>
</comment>
<evidence type="ECO:0000313" key="2">
    <source>
        <dbReference type="EMBL" id="MBF0597114.1"/>
    </source>
</evidence>
<gene>
    <name evidence="2" type="ORF">IM532_06585</name>
</gene>
<evidence type="ECO:0000313" key="3">
    <source>
        <dbReference type="Proteomes" id="UP000608754"/>
    </source>
</evidence>
<dbReference type="Proteomes" id="UP000608754">
    <property type="component" value="Unassembled WGS sequence"/>
</dbReference>
<sequence length="381" mass="44615">MRKKQLFVLVAIVALIIGLLITASVFSKTKTDWNKKFGKENKSPFGFYILYNELKQLTQANKVSEIKTLEELKNLDPKTDIIFFINENPNQSTVIVDEINKLYKKPFTIFYAEENQFNTLQTSEKPIIVRIKEFSTNTNYNSYTNKASFNHTIPTHKALGTVSINDSTYTNYYLNINGKMLEYTHFDPILFSNFYILKENGYLYTKEVFKPLKGKNIYWINPNRTYTQPKSSSALSFILSQPELKTAWYILVFALLLYLIFKSKREQQYIPVVEPEKNLSLDFANVIASMYYESGKPHDIITKKIDYFYHTIRKEFNLSTENIFDENFVFVLAQKAQITTEETVGILTELKNLYENNKTVLKDVHRTHEIIENYKNKAHIL</sequence>
<feature type="transmembrane region" description="Helical" evidence="1">
    <location>
        <begin position="246"/>
        <end position="261"/>
    </location>
</feature>
<protein>
    <recommendedName>
        <fullName evidence="4">DUF4350 domain-containing protein</fullName>
    </recommendedName>
</protein>
<keyword evidence="1" id="KW-1133">Transmembrane helix</keyword>
<evidence type="ECO:0000256" key="1">
    <source>
        <dbReference type="SAM" id="Phobius"/>
    </source>
</evidence>
<keyword evidence="3" id="KW-1185">Reference proteome</keyword>
<keyword evidence="1" id="KW-0472">Membrane</keyword>
<reference evidence="2" key="1">
    <citation type="submission" date="2020-10" db="EMBL/GenBank/DDBJ databases">
        <authorList>
            <person name="Lu T."/>
            <person name="Wang Q."/>
            <person name="Han X."/>
        </authorList>
    </citation>
    <scope>NUCLEOTIDE SEQUENCE</scope>
    <source>
        <strain evidence="2">WQ 117</strain>
    </source>
</reference>
<organism evidence="2 3">
    <name type="scientific">Faecalibacter rhinopitheci</name>
    <dbReference type="NCBI Taxonomy" id="2779678"/>
    <lineage>
        <taxon>Bacteria</taxon>
        <taxon>Pseudomonadati</taxon>
        <taxon>Bacteroidota</taxon>
        <taxon>Flavobacteriia</taxon>
        <taxon>Flavobacteriales</taxon>
        <taxon>Weeksellaceae</taxon>
        <taxon>Faecalibacter</taxon>
    </lineage>
</organism>
<dbReference type="EMBL" id="JADGIK010000004">
    <property type="protein sequence ID" value="MBF0597114.1"/>
    <property type="molecule type" value="Genomic_DNA"/>
</dbReference>
<keyword evidence="1" id="KW-0812">Transmembrane</keyword>
<dbReference type="RefSeq" id="WP_194182669.1">
    <property type="nucleotide sequence ID" value="NZ_JADGIK010000004.1"/>
</dbReference>
<dbReference type="AlphaFoldDB" id="A0A8J7FPP8"/>
<evidence type="ECO:0008006" key="4">
    <source>
        <dbReference type="Google" id="ProtNLM"/>
    </source>
</evidence>
<name>A0A8J7FPP8_9FLAO</name>